<gene>
    <name evidence="1" type="ORF">E2C01_087603</name>
</gene>
<dbReference type="Proteomes" id="UP000324222">
    <property type="component" value="Unassembled WGS sequence"/>
</dbReference>
<name>A0A5B7J3T9_PORTR</name>
<evidence type="ECO:0000313" key="2">
    <source>
        <dbReference type="Proteomes" id="UP000324222"/>
    </source>
</evidence>
<organism evidence="1 2">
    <name type="scientific">Portunus trituberculatus</name>
    <name type="common">Swimming crab</name>
    <name type="synonym">Neptunus trituberculatus</name>
    <dbReference type="NCBI Taxonomy" id="210409"/>
    <lineage>
        <taxon>Eukaryota</taxon>
        <taxon>Metazoa</taxon>
        <taxon>Ecdysozoa</taxon>
        <taxon>Arthropoda</taxon>
        <taxon>Crustacea</taxon>
        <taxon>Multicrustacea</taxon>
        <taxon>Malacostraca</taxon>
        <taxon>Eumalacostraca</taxon>
        <taxon>Eucarida</taxon>
        <taxon>Decapoda</taxon>
        <taxon>Pleocyemata</taxon>
        <taxon>Brachyura</taxon>
        <taxon>Eubrachyura</taxon>
        <taxon>Portunoidea</taxon>
        <taxon>Portunidae</taxon>
        <taxon>Portuninae</taxon>
        <taxon>Portunus</taxon>
    </lineage>
</organism>
<reference evidence="1 2" key="1">
    <citation type="submission" date="2019-05" db="EMBL/GenBank/DDBJ databases">
        <title>Another draft genome of Portunus trituberculatus and its Hox gene families provides insights of decapod evolution.</title>
        <authorList>
            <person name="Jeong J.-H."/>
            <person name="Song I."/>
            <person name="Kim S."/>
            <person name="Choi T."/>
            <person name="Kim D."/>
            <person name="Ryu S."/>
            <person name="Kim W."/>
        </authorList>
    </citation>
    <scope>NUCLEOTIDE SEQUENCE [LARGE SCALE GENOMIC DNA]</scope>
    <source>
        <tissue evidence="1">Muscle</tissue>
    </source>
</reference>
<accession>A0A5B7J3T9</accession>
<keyword evidence="2" id="KW-1185">Reference proteome</keyword>
<evidence type="ECO:0000313" key="1">
    <source>
        <dbReference type="EMBL" id="MPC92511.1"/>
    </source>
</evidence>
<protein>
    <submittedName>
        <fullName evidence="1">Uncharacterized protein</fullName>
    </submittedName>
</protein>
<comment type="caution">
    <text evidence="1">The sequence shown here is derived from an EMBL/GenBank/DDBJ whole genome shotgun (WGS) entry which is preliminary data.</text>
</comment>
<proteinExistence type="predicted"/>
<dbReference type="EMBL" id="VSRR010091520">
    <property type="protein sequence ID" value="MPC92511.1"/>
    <property type="molecule type" value="Genomic_DNA"/>
</dbReference>
<sequence>MHHLSALSSIIHMYTGYTSSLSDGGSGPLQRITTTDALHSSVATVVHCMITSLLTELVYSGFYPFMDLLCKTDTPCLFLCLKMHYVKTKTLPN</sequence>
<dbReference type="AlphaFoldDB" id="A0A5B7J3T9"/>